<protein>
    <submittedName>
        <fullName evidence="1">Uncharacterized protein</fullName>
    </submittedName>
</protein>
<sequence length="204" mass="23038">MVLDTAWAAELTTISDVEQHGEYEHGPSCVPHDIAAIKLHDSGLCQEYRGTERGRTHDEEIGDDGLDQRRQAEQRRLPRAARVSAAGARNVCVGAKNTYTSDEDEESTTNKEQAKLARRLLAPLREHADALHEQHDIDACGTVNTPTGGKHVCRTTHRTEQTRDTARRSQSWNPMQTQPSHVRVCWKKFMEGILRRSRWTAVHV</sequence>
<name>A0ACB8TD69_9AGAM</name>
<proteinExistence type="predicted"/>
<dbReference type="EMBL" id="MU277193">
    <property type="protein sequence ID" value="KAI0066359.1"/>
    <property type="molecule type" value="Genomic_DNA"/>
</dbReference>
<gene>
    <name evidence="1" type="ORF">BV25DRAFT_1530585</name>
</gene>
<organism evidence="1 2">
    <name type="scientific">Artomyces pyxidatus</name>
    <dbReference type="NCBI Taxonomy" id="48021"/>
    <lineage>
        <taxon>Eukaryota</taxon>
        <taxon>Fungi</taxon>
        <taxon>Dikarya</taxon>
        <taxon>Basidiomycota</taxon>
        <taxon>Agaricomycotina</taxon>
        <taxon>Agaricomycetes</taxon>
        <taxon>Russulales</taxon>
        <taxon>Auriscalpiaceae</taxon>
        <taxon>Artomyces</taxon>
    </lineage>
</organism>
<keyword evidence="2" id="KW-1185">Reference proteome</keyword>
<evidence type="ECO:0000313" key="2">
    <source>
        <dbReference type="Proteomes" id="UP000814140"/>
    </source>
</evidence>
<dbReference type="Proteomes" id="UP000814140">
    <property type="component" value="Unassembled WGS sequence"/>
</dbReference>
<comment type="caution">
    <text evidence="1">The sequence shown here is derived from an EMBL/GenBank/DDBJ whole genome shotgun (WGS) entry which is preliminary data.</text>
</comment>
<reference evidence="1" key="1">
    <citation type="submission" date="2021-03" db="EMBL/GenBank/DDBJ databases">
        <authorList>
            <consortium name="DOE Joint Genome Institute"/>
            <person name="Ahrendt S."/>
            <person name="Looney B.P."/>
            <person name="Miyauchi S."/>
            <person name="Morin E."/>
            <person name="Drula E."/>
            <person name="Courty P.E."/>
            <person name="Chicoki N."/>
            <person name="Fauchery L."/>
            <person name="Kohler A."/>
            <person name="Kuo A."/>
            <person name="Labutti K."/>
            <person name="Pangilinan J."/>
            <person name="Lipzen A."/>
            <person name="Riley R."/>
            <person name="Andreopoulos W."/>
            <person name="He G."/>
            <person name="Johnson J."/>
            <person name="Barry K.W."/>
            <person name="Grigoriev I.V."/>
            <person name="Nagy L."/>
            <person name="Hibbett D."/>
            <person name="Henrissat B."/>
            <person name="Matheny P.B."/>
            <person name="Labbe J."/>
            <person name="Martin F."/>
        </authorList>
    </citation>
    <scope>NUCLEOTIDE SEQUENCE</scope>
    <source>
        <strain evidence="1">HHB10654</strain>
    </source>
</reference>
<evidence type="ECO:0000313" key="1">
    <source>
        <dbReference type="EMBL" id="KAI0066359.1"/>
    </source>
</evidence>
<reference evidence="1" key="2">
    <citation type="journal article" date="2022" name="New Phytol.">
        <title>Evolutionary transition to the ectomycorrhizal habit in the genomes of a hyperdiverse lineage of mushroom-forming fungi.</title>
        <authorList>
            <person name="Looney B."/>
            <person name="Miyauchi S."/>
            <person name="Morin E."/>
            <person name="Drula E."/>
            <person name="Courty P.E."/>
            <person name="Kohler A."/>
            <person name="Kuo A."/>
            <person name="LaButti K."/>
            <person name="Pangilinan J."/>
            <person name="Lipzen A."/>
            <person name="Riley R."/>
            <person name="Andreopoulos W."/>
            <person name="He G."/>
            <person name="Johnson J."/>
            <person name="Nolan M."/>
            <person name="Tritt A."/>
            <person name="Barry K.W."/>
            <person name="Grigoriev I.V."/>
            <person name="Nagy L.G."/>
            <person name="Hibbett D."/>
            <person name="Henrissat B."/>
            <person name="Matheny P.B."/>
            <person name="Labbe J."/>
            <person name="Martin F.M."/>
        </authorList>
    </citation>
    <scope>NUCLEOTIDE SEQUENCE</scope>
    <source>
        <strain evidence="1">HHB10654</strain>
    </source>
</reference>
<accession>A0ACB8TD69</accession>